<proteinExistence type="predicted"/>
<dbReference type="RefSeq" id="WP_143985596.1">
    <property type="nucleotide sequence ID" value="NZ_CP041692.1"/>
</dbReference>
<evidence type="ECO:0000313" key="1">
    <source>
        <dbReference type="EMBL" id="QDP95628.1"/>
    </source>
</evidence>
<sequence>MAQVKIYGSRGIWQDRRREVSDLVHAALIKTWQLPTEKRFHRFLLLDDGDLIAPRSADYLMIEIICFDGRSDEAKKKLIMELYGAVAPALGLAEDDLEVVIIESPKQNWGIRGVVADELKLSYRVEV</sequence>
<organism evidence="1 2">
    <name type="scientific">Microlunatus elymi</name>
    <dbReference type="NCBI Taxonomy" id="2596828"/>
    <lineage>
        <taxon>Bacteria</taxon>
        <taxon>Bacillati</taxon>
        <taxon>Actinomycetota</taxon>
        <taxon>Actinomycetes</taxon>
        <taxon>Propionibacteriales</taxon>
        <taxon>Propionibacteriaceae</taxon>
        <taxon>Microlunatus</taxon>
    </lineage>
</organism>
<gene>
    <name evidence="1" type="ORF">FOE78_06650</name>
</gene>
<name>A0A516PWR4_9ACTN</name>
<evidence type="ECO:0000313" key="2">
    <source>
        <dbReference type="Proteomes" id="UP000319263"/>
    </source>
</evidence>
<dbReference type="KEGG" id="mik:FOE78_06650"/>
<dbReference type="AlphaFoldDB" id="A0A516PWR4"/>
<dbReference type="SUPFAM" id="SSF55331">
    <property type="entry name" value="Tautomerase/MIF"/>
    <property type="match status" value="1"/>
</dbReference>
<dbReference type="Gene3D" id="3.30.429.10">
    <property type="entry name" value="Macrophage Migration Inhibitory Factor"/>
    <property type="match status" value="1"/>
</dbReference>
<protein>
    <submittedName>
        <fullName evidence="1">Tautomerase family protein</fullName>
    </submittedName>
</protein>
<reference evidence="1 2" key="1">
    <citation type="submission" date="2019-07" db="EMBL/GenBank/DDBJ databases">
        <title>Microlunatus dokdonensis sp. nov. isolated from the rhizospheric soil of the wild plant Elymus tsukushiensis.</title>
        <authorList>
            <person name="Ghim S.-Y."/>
            <person name="Hwang Y.-J."/>
            <person name="Son J.-S."/>
            <person name="Shin J.-H."/>
        </authorList>
    </citation>
    <scope>NUCLEOTIDE SEQUENCE [LARGE SCALE GENOMIC DNA]</scope>
    <source>
        <strain evidence="1 2">KUDC0627</strain>
    </source>
</reference>
<dbReference type="Proteomes" id="UP000319263">
    <property type="component" value="Chromosome"/>
</dbReference>
<keyword evidence="2" id="KW-1185">Reference proteome</keyword>
<dbReference type="OrthoDB" id="9804765at2"/>
<dbReference type="InterPro" id="IPR037479">
    <property type="entry name" value="Tauto_MSAD"/>
</dbReference>
<dbReference type="Pfam" id="PF14552">
    <property type="entry name" value="Tautomerase_2"/>
    <property type="match status" value="1"/>
</dbReference>
<dbReference type="PANTHER" id="PTHR38460:SF1">
    <property type="entry name" value="TAUTOMERASE YOLI-RELATED"/>
    <property type="match status" value="1"/>
</dbReference>
<dbReference type="PANTHER" id="PTHR38460">
    <property type="entry name" value="TAUTOMERASE YOLI-RELATED"/>
    <property type="match status" value="1"/>
</dbReference>
<dbReference type="InterPro" id="IPR014347">
    <property type="entry name" value="Tautomerase/MIF_sf"/>
</dbReference>
<dbReference type="EMBL" id="CP041692">
    <property type="protein sequence ID" value="QDP95628.1"/>
    <property type="molecule type" value="Genomic_DNA"/>
</dbReference>
<accession>A0A516PWR4</accession>